<evidence type="ECO:0000313" key="4">
    <source>
        <dbReference type="EMBL" id="KAH0463638.1"/>
    </source>
</evidence>
<proteinExistence type="inferred from homology"/>
<sequence length="332" mass="37698">MFSFYLRDIGTWWHRCPEWNQKRKPSCTLKTLIGRFYSLKGNCLKNMSMPSFLSDDTRNNSSSIFIPLRGSVVGFIITSKEEIDATNHLLTTDINDLIQKERPGFLELAKQLTVEADEACVSNETTLGKINSFFEDACHSSCEGIMVKSLDVDAGYFASKRAETWLKVKRDYVEGLGDSLDLVPIGAWHGNGRKAGWYSPFLMACYNPDSEEFQSVCRVMSGFSDSFYVNMKEFFSGERLLSRKPSYYQTDESPDLWFSPELVWEIRGADLTISPVHHAAVGLVHQSRGISVRLPRFIRSLSDRKPEDCSTASDIAFMFQSQTRKMAISNED</sequence>
<dbReference type="CDD" id="cd07969">
    <property type="entry name" value="OBF_DNA_ligase_I"/>
    <property type="match status" value="1"/>
</dbReference>
<dbReference type="InterPro" id="IPR050191">
    <property type="entry name" value="ATP-dep_DNA_ligase"/>
</dbReference>
<evidence type="ECO:0000256" key="1">
    <source>
        <dbReference type="ARBA" id="ARBA00007572"/>
    </source>
</evidence>
<keyword evidence="5" id="KW-1185">Reference proteome</keyword>
<dbReference type="GO" id="GO:0006310">
    <property type="term" value="P:DNA recombination"/>
    <property type="evidence" value="ECO:0007669"/>
    <property type="project" value="InterPro"/>
</dbReference>
<dbReference type="InterPro" id="IPR012309">
    <property type="entry name" value="DNA_ligase_ATP-dep_C"/>
</dbReference>
<reference evidence="4 5" key="1">
    <citation type="journal article" date="2021" name="Hortic Res">
        <title>Chromosome-scale assembly of the Dendrobium chrysotoxum genome enhances the understanding of orchid evolution.</title>
        <authorList>
            <person name="Zhang Y."/>
            <person name="Zhang G.Q."/>
            <person name="Zhang D."/>
            <person name="Liu X.D."/>
            <person name="Xu X.Y."/>
            <person name="Sun W.H."/>
            <person name="Yu X."/>
            <person name="Zhu X."/>
            <person name="Wang Z.W."/>
            <person name="Zhao X."/>
            <person name="Zhong W.Y."/>
            <person name="Chen H."/>
            <person name="Yin W.L."/>
            <person name="Huang T."/>
            <person name="Niu S.C."/>
            <person name="Liu Z.J."/>
        </authorList>
    </citation>
    <scope>NUCLEOTIDE SEQUENCE [LARGE SCALE GENOMIC DNA]</scope>
    <source>
        <strain evidence="4">Lindl</strain>
    </source>
</reference>
<dbReference type="GO" id="GO:0003910">
    <property type="term" value="F:DNA ligase (ATP) activity"/>
    <property type="evidence" value="ECO:0007669"/>
    <property type="project" value="InterPro"/>
</dbReference>
<dbReference type="InterPro" id="IPR012340">
    <property type="entry name" value="NA-bd_OB-fold"/>
</dbReference>
<organism evidence="4 5">
    <name type="scientific">Dendrobium chrysotoxum</name>
    <name type="common">Orchid</name>
    <dbReference type="NCBI Taxonomy" id="161865"/>
    <lineage>
        <taxon>Eukaryota</taxon>
        <taxon>Viridiplantae</taxon>
        <taxon>Streptophyta</taxon>
        <taxon>Embryophyta</taxon>
        <taxon>Tracheophyta</taxon>
        <taxon>Spermatophyta</taxon>
        <taxon>Magnoliopsida</taxon>
        <taxon>Liliopsida</taxon>
        <taxon>Asparagales</taxon>
        <taxon>Orchidaceae</taxon>
        <taxon>Epidendroideae</taxon>
        <taxon>Malaxideae</taxon>
        <taxon>Dendrobiinae</taxon>
        <taxon>Dendrobium</taxon>
    </lineage>
</organism>
<gene>
    <name evidence="4" type="ORF">IEQ34_008220</name>
</gene>
<dbReference type="AlphaFoldDB" id="A0AAV7H804"/>
<dbReference type="FunFam" id="2.40.50.140:FF:000220">
    <property type="entry name" value="DNA ligase"/>
    <property type="match status" value="1"/>
</dbReference>
<comment type="caution">
    <text evidence="4">The sequence shown here is derived from an EMBL/GenBank/DDBJ whole genome shotgun (WGS) entry which is preliminary data.</text>
</comment>
<dbReference type="Proteomes" id="UP000775213">
    <property type="component" value="Unassembled WGS sequence"/>
</dbReference>
<dbReference type="SUPFAM" id="SSF56091">
    <property type="entry name" value="DNA ligase/mRNA capping enzyme, catalytic domain"/>
    <property type="match status" value="1"/>
</dbReference>
<evidence type="ECO:0000313" key="5">
    <source>
        <dbReference type="Proteomes" id="UP000775213"/>
    </source>
</evidence>
<comment type="similarity">
    <text evidence="1">Belongs to the ATP-dependent DNA ligase family.</text>
</comment>
<keyword evidence="2" id="KW-0436">Ligase</keyword>
<dbReference type="GO" id="GO:0006273">
    <property type="term" value="P:lagging strand elongation"/>
    <property type="evidence" value="ECO:0007669"/>
    <property type="project" value="TreeGrafter"/>
</dbReference>
<dbReference type="PANTHER" id="PTHR45674">
    <property type="entry name" value="DNA LIGASE 1/3 FAMILY MEMBER"/>
    <property type="match status" value="1"/>
</dbReference>
<dbReference type="Pfam" id="PF01068">
    <property type="entry name" value="DNA_ligase_A_M"/>
    <property type="match status" value="1"/>
</dbReference>
<dbReference type="Gene3D" id="2.40.50.140">
    <property type="entry name" value="Nucleic acid-binding proteins"/>
    <property type="match status" value="1"/>
</dbReference>
<dbReference type="GO" id="GO:0006281">
    <property type="term" value="P:DNA repair"/>
    <property type="evidence" value="ECO:0007669"/>
    <property type="project" value="InterPro"/>
</dbReference>
<dbReference type="EMBL" id="JAGFBR010000008">
    <property type="protein sequence ID" value="KAH0463638.1"/>
    <property type="molecule type" value="Genomic_DNA"/>
</dbReference>
<dbReference type="SUPFAM" id="SSF50249">
    <property type="entry name" value="Nucleic acid-binding proteins"/>
    <property type="match status" value="1"/>
</dbReference>
<dbReference type="PROSITE" id="PS50160">
    <property type="entry name" value="DNA_LIGASE_A3"/>
    <property type="match status" value="1"/>
</dbReference>
<name>A0AAV7H804_DENCH</name>
<dbReference type="PANTHER" id="PTHR45674:SF9">
    <property type="entry name" value="DNA LIGASE 3"/>
    <property type="match status" value="1"/>
</dbReference>
<dbReference type="Pfam" id="PF04679">
    <property type="entry name" value="DNA_ligase_A_C"/>
    <property type="match status" value="1"/>
</dbReference>
<protein>
    <recommendedName>
        <fullName evidence="3">ATP-dependent DNA ligase family profile domain-containing protein</fullName>
    </recommendedName>
</protein>
<accession>A0AAV7H804</accession>
<dbReference type="Gene3D" id="3.30.1490.70">
    <property type="match status" value="1"/>
</dbReference>
<feature type="domain" description="ATP-dependent DNA ligase family profile" evidence="3">
    <location>
        <begin position="129"/>
        <end position="207"/>
    </location>
</feature>
<dbReference type="GO" id="GO:0005524">
    <property type="term" value="F:ATP binding"/>
    <property type="evidence" value="ECO:0007669"/>
    <property type="project" value="InterPro"/>
</dbReference>
<evidence type="ECO:0000256" key="2">
    <source>
        <dbReference type="ARBA" id="ARBA00022598"/>
    </source>
</evidence>
<evidence type="ECO:0000259" key="3">
    <source>
        <dbReference type="PROSITE" id="PS50160"/>
    </source>
</evidence>
<dbReference type="InterPro" id="IPR012310">
    <property type="entry name" value="DNA_ligase_ATP-dep_cent"/>
</dbReference>